<name>A0A242KC58_9ENTE</name>
<dbReference type="AlphaFoldDB" id="A0A242KC58"/>
<reference evidence="3" key="2">
    <citation type="submission" date="2017-05" db="EMBL/GenBank/DDBJ databases">
        <authorList>
            <consortium name="The Broad Institute Genomics Platform"/>
            <consortium name="The Broad Institute Genomic Center for Infectious Diseases"/>
            <person name="Earl A."/>
            <person name="Manson A."/>
            <person name="Schwartman J."/>
            <person name="Gilmore M."/>
            <person name="Abouelleil A."/>
            <person name="Cao P."/>
            <person name="Chapman S."/>
            <person name="Cusick C."/>
            <person name="Shea T."/>
            <person name="Young S."/>
            <person name="Neafsey D."/>
            <person name="Nusbaum C."/>
            <person name="Birren B."/>
        </authorList>
    </citation>
    <scope>NUCLEOTIDE SEQUENCE</scope>
    <source>
        <strain evidence="3">9E7_DIV0242</strain>
    </source>
</reference>
<sequence>MEDHVFVRPLYEWEKEEQLTNYYTFPVILWGKQTIFSVSLEKPLDTLELQEKHSLVKIVSKEIDWLENNKDKIVTALITGGMLDLAEDWASSAQEVEGKEECYEMEDGQQVQLPISPQDFSNSLFFNSLGIDFEEDLSKFSLSLYVNCRPDYFAYHSIEVFIESNHEIRVNGLAG</sequence>
<organism evidence="2">
    <name type="scientific">Candidatus Enterococcus clewellii</name>
    <dbReference type="NCBI Taxonomy" id="1834193"/>
    <lineage>
        <taxon>Bacteria</taxon>
        <taxon>Bacillati</taxon>
        <taxon>Bacillota</taxon>
        <taxon>Bacilli</taxon>
        <taxon>Lactobacillales</taxon>
        <taxon>Enterococcaceae</taxon>
        <taxon>Enterococcus</taxon>
    </lineage>
</organism>
<gene>
    <name evidence="3" type="ORF">A5888_000536</name>
    <name evidence="2" type="ORF">A5888_000569</name>
</gene>
<dbReference type="InterPro" id="IPR019260">
    <property type="entry name" value="DUF2262"/>
</dbReference>
<dbReference type="EMBL" id="NGMM01000001">
    <property type="protein sequence ID" value="OTP18755.1"/>
    <property type="molecule type" value="Genomic_DNA"/>
</dbReference>
<dbReference type="Proteomes" id="UP000195141">
    <property type="component" value="Chromosome"/>
</dbReference>
<dbReference type="Pfam" id="PF10020">
    <property type="entry name" value="DUF2262"/>
    <property type="match status" value="1"/>
</dbReference>
<evidence type="ECO:0000313" key="4">
    <source>
        <dbReference type="Proteomes" id="UP000195141"/>
    </source>
</evidence>
<evidence type="ECO:0000313" key="2">
    <source>
        <dbReference type="EMBL" id="OTP18755.1"/>
    </source>
</evidence>
<reference evidence="3" key="3">
    <citation type="submission" date="2024-03" db="EMBL/GenBank/DDBJ databases">
        <title>The Genome Sequence of Enterococcus sp. DIV0242b.</title>
        <authorList>
            <consortium name="The Broad Institute Genomics Platform"/>
            <consortium name="The Broad Institute Microbial Omics Core"/>
            <consortium name="The Broad Institute Genomic Center for Infectious Diseases"/>
            <person name="Earl A."/>
            <person name="Manson A."/>
            <person name="Gilmore M."/>
            <person name="Schwartman J."/>
            <person name="Shea T."/>
            <person name="Abouelleil A."/>
            <person name="Cao P."/>
            <person name="Chapman S."/>
            <person name="Cusick C."/>
            <person name="Young S."/>
            <person name="Neafsey D."/>
            <person name="Nusbaum C."/>
            <person name="Birren B."/>
        </authorList>
    </citation>
    <scope>NUCLEOTIDE SEQUENCE</scope>
    <source>
        <strain evidence="3">9E7_DIV0242</strain>
    </source>
</reference>
<evidence type="ECO:0000313" key="3">
    <source>
        <dbReference type="EMBL" id="WYJ88817.1"/>
    </source>
</evidence>
<reference evidence="2" key="1">
    <citation type="submission" date="2017-05" db="EMBL/GenBank/DDBJ databases">
        <title>The Genome Sequence of Enterococcus sp. 9E7_DIV0242.</title>
        <authorList>
            <consortium name="The Broad Institute Genomics Platform"/>
            <consortium name="The Broad Institute Genomic Center for Infectious Diseases"/>
            <person name="Earl A."/>
            <person name="Manson A."/>
            <person name="Schwartman J."/>
            <person name="Gilmore M."/>
            <person name="Abouelleil A."/>
            <person name="Cao P."/>
            <person name="Chapman S."/>
            <person name="Cusick C."/>
            <person name="Shea T."/>
            <person name="Young S."/>
            <person name="Neafsey D."/>
            <person name="Nusbaum C."/>
            <person name="Birren B."/>
        </authorList>
    </citation>
    <scope>NUCLEOTIDE SEQUENCE [LARGE SCALE GENOMIC DNA]</scope>
    <source>
        <strain evidence="2">9E7_DIV0242</strain>
    </source>
</reference>
<protein>
    <recommendedName>
        <fullName evidence="1">DUF2262 domain-containing protein</fullName>
    </recommendedName>
</protein>
<dbReference type="EMBL" id="CP147247">
    <property type="protein sequence ID" value="WYJ88817.1"/>
    <property type="molecule type" value="Genomic_DNA"/>
</dbReference>
<dbReference type="RefSeq" id="WP_086347704.1">
    <property type="nucleotide sequence ID" value="NZ_CP147247.1"/>
</dbReference>
<accession>A0A242KC58</accession>
<proteinExistence type="predicted"/>
<evidence type="ECO:0000259" key="1">
    <source>
        <dbReference type="Pfam" id="PF10020"/>
    </source>
</evidence>
<feature type="domain" description="DUF2262" evidence="1">
    <location>
        <begin position="28"/>
        <end position="169"/>
    </location>
</feature>
<dbReference type="OrthoDB" id="9769030at2"/>
<keyword evidence="4" id="KW-1185">Reference proteome</keyword>